<comment type="caution">
    <text evidence="2">The sequence shown here is derived from an EMBL/GenBank/DDBJ whole genome shotgun (WGS) entry which is preliminary data.</text>
</comment>
<dbReference type="EMBL" id="JAABOO010000001">
    <property type="protein sequence ID" value="NER11879.1"/>
    <property type="molecule type" value="Genomic_DNA"/>
</dbReference>
<name>A0A6P0UJ59_9FLAO</name>
<dbReference type="InterPro" id="IPR009339">
    <property type="entry name" value="DUF998"/>
</dbReference>
<organism evidence="2 3">
    <name type="scientific">Leptobacterium flavescens</name>
    <dbReference type="NCBI Taxonomy" id="472055"/>
    <lineage>
        <taxon>Bacteria</taxon>
        <taxon>Pseudomonadati</taxon>
        <taxon>Bacteroidota</taxon>
        <taxon>Flavobacteriia</taxon>
        <taxon>Flavobacteriales</taxon>
        <taxon>Flavobacteriaceae</taxon>
        <taxon>Leptobacterium</taxon>
    </lineage>
</organism>
<evidence type="ECO:0000313" key="2">
    <source>
        <dbReference type="EMBL" id="NER11879.1"/>
    </source>
</evidence>
<feature type="transmembrane region" description="Helical" evidence="1">
    <location>
        <begin position="55"/>
        <end position="75"/>
    </location>
</feature>
<accession>A0A6P0UJ59</accession>
<keyword evidence="1" id="KW-0812">Transmembrane</keyword>
<feature type="transmembrane region" description="Helical" evidence="1">
    <location>
        <begin position="130"/>
        <end position="151"/>
    </location>
</feature>
<proteinExistence type="predicted"/>
<keyword evidence="3" id="KW-1185">Reference proteome</keyword>
<keyword evidence="1" id="KW-0472">Membrane</keyword>
<dbReference type="Proteomes" id="UP000468581">
    <property type="component" value="Unassembled WGS sequence"/>
</dbReference>
<dbReference type="AlphaFoldDB" id="A0A6P0UJ59"/>
<reference evidence="2 3" key="1">
    <citation type="submission" date="2020-01" db="EMBL/GenBank/DDBJ databases">
        <title>Leptobacterium flavescens.</title>
        <authorList>
            <person name="Wang G."/>
        </authorList>
    </citation>
    <scope>NUCLEOTIDE SEQUENCE [LARGE SCALE GENOMIC DNA]</scope>
    <source>
        <strain evidence="2 3">KCTC 22160</strain>
    </source>
</reference>
<feature type="transmembrane region" description="Helical" evidence="1">
    <location>
        <begin position="87"/>
        <end position="110"/>
    </location>
</feature>
<feature type="transmembrane region" description="Helical" evidence="1">
    <location>
        <begin position="12"/>
        <end position="35"/>
    </location>
</feature>
<dbReference type="Pfam" id="PF06197">
    <property type="entry name" value="DUF998"/>
    <property type="match status" value="1"/>
</dbReference>
<feature type="transmembrane region" description="Helical" evidence="1">
    <location>
        <begin position="163"/>
        <end position="182"/>
    </location>
</feature>
<keyword evidence="1" id="KW-1133">Transmembrane helix</keyword>
<dbReference type="RefSeq" id="WP_163604914.1">
    <property type="nucleotide sequence ID" value="NZ_JAABOO010000001.1"/>
</dbReference>
<evidence type="ECO:0000313" key="3">
    <source>
        <dbReference type="Proteomes" id="UP000468581"/>
    </source>
</evidence>
<sequence>MNYATNNRSFLQYSGILGVLLFIAATYIGGMQAGYHQNSQYISESYAKGMEYGPLLRYLGFIPSGLLIAFFYLRSGLRKSSSSLNSSVRYGLIGVGVFYGLFTALAGVFICDEDCARYADTQSVSQLIHNFLGGITYLLTPFSILLTGIGLLKEKSNIPFARYTVVSGLLSIALVVFFFLNLDSPMTGIYQRLAEASFLMWIVLCSVGFRKILISN</sequence>
<evidence type="ECO:0000256" key="1">
    <source>
        <dbReference type="SAM" id="Phobius"/>
    </source>
</evidence>
<protein>
    <submittedName>
        <fullName evidence="2">DUF998 domain-containing protein</fullName>
    </submittedName>
</protein>
<gene>
    <name evidence="2" type="ORF">GWK08_00350</name>
</gene>
<feature type="transmembrane region" description="Helical" evidence="1">
    <location>
        <begin position="194"/>
        <end position="213"/>
    </location>
</feature>